<protein>
    <submittedName>
        <fullName evidence="4">General secretion pathway protein GspB</fullName>
    </submittedName>
</protein>
<sequence length="328" mass="35956">MSFVSQATKNMEQQGSAANNPMNAMMEARLELYQTRLRQGLWLFAALLSVGAGFATGTWVKPTADLTRSNLSVEQVKKEQDNTPSEKSNPPPQPVVREAASGQEVTQHAMTPVVQKVVTDAAQNSTAQHFQWVSVQVGVDQFGQAIYQQQLVPVSQNGMVTVNNPQVLTAPTHRAKEEQTESQDLDELAKQGFRIVGKPLESSNTETAKMDFQGVSPELQAAFNDAVAATKDNPSQEVITGSNNSARVTPIEKLPSGFQASIPPIKYLTHIYSTEPSMRFIKINGRELYEGDSIGALRVVEITPDLTVFNFDGVEFSVEAMEDWPKSQ</sequence>
<keyword evidence="2" id="KW-0812">Transmembrane</keyword>
<dbReference type="Proteomes" id="UP000664904">
    <property type="component" value="Chromosome"/>
</dbReference>
<dbReference type="GO" id="GO:0015627">
    <property type="term" value="C:type II protein secretion system complex"/>
    <property type="evidence" value="ECO:0007669"/>
    <property type="project" value="InterPro"/>
</dbReference>
<name>A0A975HK99_9GAMM</name>
<dbReference type="Pfam" id="PF16537">
    <property type="entry name" value="T2SSB"/>
    <property type="match status" value="1"/>
</dbReference>
<feature type="transmembrane region" description="Helical" evidence="2">
    <location>
        <begin position="41"/>
        <end position="60"/>
    </location>
</feature>
<dbReference type="InterPro" id="IPR032389">
    <property type="entry name" value="GspB_C"/>
</dbReference>
<keyword evidence="5" id="KW-1185">Reference proteome</keyword>
<accession>A0A975HK99</accession>
<evidence type="ECO:0000256" key="1">
    <source>
        <dbReference type="SAM" id="MobiDB-lite"/>
    </source>
</evidence>
<dbReference type="RefSeq" id="WP_208842394.1">
    <property type="nucleotide sequence ID" value="NZ_CP072133.1"/>
</dbReference>
<reference evidence="4" key="1">
    <citation type="submission" date="2021-03" db="EMBL/GenBank/DDBJ databases">
        <title>Complete Genome of Pseudoalteromonas xiamenensis STKMTI.2, a new potential marine bacterium producing anti-Vibrio compounds.</title>
        <authorList>
            <person name="Handayani D.P."/>
            <person name="Isnansetyo A."/>
            <person name="Istiqomah I."/>
            <person name="Jumina J."/>
        </authorList>
    </citation>
    <scope>NUCLEOTIDE SEQUENCE</scope>
    <source>
        <strain evidence="4">STKMTI.2</strain>
    </source>
</reference>
<organism evidence="4 5">
    <name type="scientific">Pseudoalteromonas xiamenensis</name>
    <dbReference type="NCBI Taxonomy" id="882626"/>
    <lineage>
        <taxon>Bacteria</taxon>
        <taxon>Pseudomonadati</taxon>
        <taxon>Pseudomonadota</taxon>
        <taxon>Gammaproteobacteria</taxon>
        <taxon>Alteromonadales</taxon>
        <taxon>Pseudoalteromonadaceae</taxon>
        <taxon>Pseudoalteromonas</taxon>
    </lineage>
</organism>
<proteinExistence type="predicted"/>
<feature type="region of interest" description="Disordered" evidence="1">
    <location>
        <begin position="73"/>
        <end position="107"/>
    </location>
</feature>
<evidence type="ECO:0000256" key="2">
    <source>
        <dbReference type="SAM" id="Phobius"/>
    </source>
</evidence>
<dbReference type="EMBL" id="CP072133">
    <property type="protein sequence ID" value="QTH70811.1"/>
    <property type="molecule type" value="Genomic_DNA"/>
</dbReference>
<feature type="compositionally biased region" description="Polar residues" evidence="1">
    <location>
        <begin position="1"/>
        <end position="16"/>
    </location>
</feature>
<evidence type="ECO:0000313" key="4">
    <source>
        <dbReference type="EMBL" id="QTH70811.1"/>
    </source>
</evidence>
<dbReference type="KEGG" id="pxi:J5O05_13000"/>
<dbReference type="AlphaFoldDB" id="A0A975HK99"/>
<feature type="domain" description="Type II secretion system protein GspB C-terminal" evidence="3">
    <location>
        <begin position="262"/>
        <end position="320"/>
    </location>
</feature>
<evidence type="ECO:0000259" key="3">
    <source>
        <dbReference type="Pfam" id="PF16537"/>
    </source>
</evidence>
<gene>
    <name evidence="4" type="ORF">J5O05_13000</name>
</gene>
<keyword evidence="2" id="KW-0472">Membrane</keyword>
<keyword evidence="2" id="KW-1133">Transmembrane helix</keyword>
<feature type="region of interest" description="Disordered" evidence="1">
    <location>
        <begin position="1"/>
        <end position="20"/>
    </location>
</feature>
<evidence type="ECO:0000313" key="5">
    <source>
        <dbReference type="Proteomes" id="UP000664904"/>
    </source>
</evidence>